<comment type="catalytic activity">
    <reaction evidence="6">
        <text>P(1),P(4)-bis(5'-adenosyl) tetraphosphate + H2O = 2 ADP + 2 H(+)</text>
        <dbReference type="Rhea" id="RHEA:24252"/>
        <dbReference type="ChEBI" id="CHEBI:15377"/>
        <dbReference type="ChEBI" id="CHEBI:15378"/>
        <dbReference type="ChEBI" id="CHEBI:58141"/>
        <dbReference type="ChEBI" id="CHEBI:456216"/>
        <dbReference type="EC" id="3.6.1.41"/>
    </reaction>
</comment>
<dbReference type="InterPro" id="IPR005249">
    <property type="entry name" value="YqeK"/>
</dbReference>
<dbReference type="PANTHER" id="PTHR35795:SF1">
    <property type="entry name" value="BIS(5'-NUCLEOSYL)-TETRAPHOSPHATASE, SYMMETRICAL"/>
    <property type="match status" value="1"/>
</dbReference>
<dbReference type="SUPFAM" id="SSF109604">
    <property type="entry name" value="HD-domain/PDEase-like"/>
    <property type="match status" value="1"/>
</dbReference>
<keyword evidence="4 8" id="KW-0378">Hydrolase</keyword>
<evidence type="ECO:0000256" key="5">
    <source>
        <dbReference type="ARBA" id="ARBA00023004"/>
    </source>
</evidence>
<keyword evidence="9" id="KW-1185">Reference proteome</keyword>
<dbReference type="PANTHER" id="PTHR35795">
    <property type="entry name" value="SLR1885 PROTEIN"/>
    <property type="match status" value="1"/>
</dbReference>
<dbReference type="RefSeq" id="WP_183540736.1">
    <property type="nucleotide sequence ID" value="NZ_DASWOY010000055.1"/>
</dbReference>
<evidence type="ECO:0000256" key="4">
    <source>
        <dbReference type="ARBA" id="ARBA00022801"/>
    </source>
</evidence>
<name>A0A841C6Y2_9LACT</name>
<accession>A0A841C6Y2</accession>
<dbReference type="EC" id="3.6.1.41" evidence="1"/>
<dbReference type="SMART" id="SM00471">
    <property type="entry name" value="HDc"/>
    <property type="match status" value="1"/>
</dbReference>
<dbReference type="AlphaFoldDB" id="A0A841C6Y2"/>
<protein>
    <recommendedName>
        <fullName evidence="1">bis(5'-nucleosyl)-tetraphosphatase (symmetrical)</fullName>
        <ecNumber evidence="1">3.6.1.41</ecNumber>
    </recommendedName>
</protein>
<evidence type="ECO:0000256" key="1">
    <source>
        <dbReference type="ARBA" id="ARBA00012506"/>
    </source>
</evidence>
<dbReference type="Proteomes" id="UP000562464">
    <property type="component" value="Unassembled WGS sequence"/>
</dbReference>
<dbReference type="Gene3D" id="1.10.3210.10">
    <property type="entry name" value="Hypothetical protein af1432"/>
    <property type="match status" value="1"/>
</dbReference>
<dbReference type="GO" id="GO:0008803">
    <property type="term" value="F:bis(5'-nucleosyl)-tetraphosphatase (symmetrical) activity"/>
    <property type="evidence" value="ECO:0007669"/>
    <property type="project" value="UniProtKB-EC"/>
</dbReference>
<dbReference type="Pfam" id="PF01966">
    <property type="entry name" value="HD"/>
    <property type="match status" value="1"/>
</dbReference>
<gene>
    <name evidence="8" type="ORF">HNQ37_001464</name>
</gene>
<dbReference type="GO" id="GO:0000166">
    <property type="term" value="F:nucleotide binding"/>
    <property type="evidence" value="ECO:0007669"/>
    <property type="project" value="UniProtKB-KW"/>
</dbReference>
<keyword evidence="3" id="KW-0547">Nucleotide-binding</keyword>
<sequence>MFDNYDEISMSRTELLEKIQTQVKPSRFKHMLGVEKMATELAERYMGNIYSASLAGLLHDYAKEASTKEFLRLIDKYQLDPDLKKWGNAVWHGKVGFLKVKEDLGLDNEEILHAIEVHTVGAKEMSLLDKIVYVADYIEEGRDFSGVDKARQLAKKSLDIAVAYETRETIIYLADHNLPIYPQTLETYNSYIGALTDKD</sequence>
<dbReference type="InterPro" id="IPR051094">
    <property type="entry name" value="Diverse_Catalytic_Enzymes"/>
</dbReference>
<feature type="domain" description="HD/PDEase" evidence="7">
    <location>
        <begin position="23"/>
        <end position="150"/>
    </location>
</feature>
<reference evidence="8 9" key="1">
    <citation type="submission" date="2020-08" db="EMBL/GenBank/DDBJ databases">
        <title>Genomic Encyclopedia of Type Strains, Phase IV (KMG-IV): sequencing the most valuable type-strain genomes for metagenomic binning, comparative biology and taxonomic classification.</title>
        <authorList>
            <person name="Goeker M."/>
        </authorList>
    </citation>
    <scope>NUCLEOTIDE SEQUENCE [LARGE SCALE GENOMIC DNA]</scope>
    <source>
        <strain evidence="8 9">DSM 14925</strain>
    </source>
</reference>
<evidence type="ECO:0000313" key="8">
    <source>
        <dbReference type="EMBL" id="MBB5888563.1"/>
    </source>
</evidence>
<dbReference type="InterPro" id="IPR006674">
    <property type="entry name" value="HD_domain"/>
</dbReference>
<dbReference type="GO" id="GO:0046872">
    <property type="term" value="F:metal ion binding"/>
    <property type="evidence" value="ECO:0007669"/>
    <property type="project" value="UniProtKB-KW"/>
</dbReference>
<evidence type="ECO:0000256" key="6">
    <source>
        <dbReference type="ARBA" id="ARBA00049417"/>
    </source>
</evidence>
<organism evidence="8 9">
    <name type="scientific">Lactovum miscens</name>
    <dbReference type="NCBI Taxonomy" id="190387"/>
    <lineage>
        <taxon>Bacteria</taxon>
        <taxon>Bacillati</taxon>
        <taxon>Bacillota</taxon>
        <taxon>Bacilli</taxon>
        <taxon>Lactobacillales</taxon>
        <taxon>Streptococcaceae</taxon>
        <taxon>Lactovum</taxon>
    </lineage>
</organism>
<proteinExistence type="predicted"/>
<keyword evidence="2" id="KW-0479">Metal-binding</keyword>
<evidence type="ECO:0000313" key="9">
    <source>
        <dbReference type="Proteomes" id="UP000562464"/>
    </source>
</evidence>
<evidence type="ECO:0000259" key="7">
    <source>
        <dbReference type="SMART" id="SM00471"/>
    </source>
</evidence>
<comment type="caution">
    <text evidence="8">The sequence shown here is derived from an EMBL/GenBank/DDBJ whole genome shotgun (WGS) entry which is preliminary data.</text>
</comment>
<dbReference type="CDD" id="cd00077">
    <property type="entry name" value="HDc"/>
    <property type="match status" value="1"/>
</dbReference>
<dbReference type="EMBL" id="JACHHV010000030">
    <property type="protein sequence ID" value="MBB5888563.1"/>
    <property type="molecule type" value="Genomic_DNA"/>
</dbReference>
<evidence type="ECO:0000256" key="3">
    <source>
        <dbReference type="ARBA" id="ARBA00022741"/>
    </source>
</evidence>
<keyword evidence="5" id="KW-0408">Iron</keyword>
<dbReference type="InterPro" id="IPR003607">
    <property type="entry name" value="HD/PDEase_dom"/>
</dbReference>
<dbReference type="NCBIfam" id="TIGR00488">
    <property type="entry name" value="bis(5'-nucleosyl)-tetraphosphatase (symmetrical) YqeK"/>
    <property type="match status" value="1"/>
</dbReference>
<evidence type="ECO:0000256" key="2">
    <source>
        <dbReference type="ARBA" id="ARBA00022723"/>
    </source>
</evidence>